<accession>A0A484WVI1</accession>
<dbReference type="Proteomes" id="UP000351155">
    <property type="component" value="Unassembled WGS sequence"/>
</dbReference>
<dbReference type="EMBL" id="CAADIW010000005">
    <property type="protein sequence ID" value="VFS14916.1"/>
    <property type="molecule type" value="Genomic_DNA"/>
</dbReference>
<dbReference type="AlphaFoldDB" id="A0A484WVI1"/>
<name>A0A484WVI1_9ENTR</name>
<evidence type="ECO:0000313" key="2">
    <source>
        <dbReference type="Proteomes" id="UP000351155"/>
    </source>
</evidence>
<reference evidence="1 2" key="1">
    <citation type="submission" date="2019-03" db="EMBL/GenBank/DDBJ databases">
        <authorList>
            <consortium name="Pathogen Informatics"/>
        </authorList>
    </citation>
    <scope>NUCLEOTIDE SEQUENCE [LARGE SCALE GENOMIC DNA]</scope>
    <source>
        <strain evidence="1 2">NCTC12126</strain>
    </source>
</reference>
<protein>
    <submittedName>
        <fullName evidence="1">Uncharacterized protein</fullName>
    </submittedName>
</protein>
<proteinExistence type="predicted"/>
<sequence length="33" mass="3655">MFGLLVDYQVAVQGCNELVLLSISLLYSSTIQH</sequence>
<gene>
    <name evidence="1" type="ORF">NCTC12126_00989</name>
</gene>
<evidence type="ECO:0000313" key="1">
    <source>
        <dbReference type="EMBL" id="VFS14916.1"/>
    </source>
</evidence>
<organism evidence="1 2">
    <name type="scientific">Enterobacter cancerogenus</name>
    <dbReference type="NCBI Taxonomy" id="69218"/>
    <lineage>
        <taxon>Bacteria</taxon>
        <taxon>Pseudomonadati</taxon>
        <taxon>Pseudomonadota</taxon>
        <taxon>Gammaproteobacteria</taxon>
        <taxon>Enterobacterales</taxon>
        <taxon>Enterobacteriaceae</taxon>
        <taxon>Enterobacter</taxon>
        <taxon>Enterobacter cloacae complex</taxon>
    </lineage>
</organism>